<dbReference type="Proteomes" id="UP000244162">
    <property type="component" value="Unassembled WGS sequence"/>
</dbReference>
<evidence type="ECO:0000313" key="1">
    <source>
        <dbReference type="EMBL" id="PTQ09436.1"/>
    </source>
</evidence>
<dbReference type="AlphaFoldDB" id="A0A2T5FVG7"/>
<reference evidence="1 2" key="1">
    <citation type="submission" date="2017-09" db="EMBL/GenBank/DDBJ databases">
        <title>Sphingomonas panjinensis sp.nov., isolated from oil-contaminated soil.</title>
        <authorList>
            <person name="Wang L."/>
            <person name="Chen L."/>
        </authorList>
    </citation>
    <scope>NUCLEOTIDE SEQUENCE [LARGE SCALE GENOMIC DNA]</scope>
    <source>
        <strain evidence="1 2">FW-11</strain>
    </source>
</reference>
<keyword evidence="2" id="KW-1185">Reference proteome</keyword>
<dbReference type="RefSeq" id="WP_107968943.1">
    <property type="nucleotide sequence ID" value="NZ_NWBU01000011.1"/>
</dbReference>
<evidence type="ECO:0000313" key="2">
    <source>
        <dbReference type="Proteomes" id="UP000244162"/>
    </source>
</evidence>
<protein>
    <submittedName>
        <fullName evidence="1">Uncharacterized protein</fullName>
    </submittedName>
</protein>
<name>A0A2T5FVG7_9SPHN</name>
<dbReference type="EMBL" id="NWBU01000011">
    <property type="protein sequence ID" value="PTQ09436.1"/>
    <property type="molecule type" value="Genomic_DNA"/>
</dbReference>
<sequence>MTEYAGQAEVNLGMLVKINDNLTNSLSLIEGGTIDISKRNIGTGSSLFGRIMRASLTYRF</sequence>
<gene>
    <name evidence="1" type="ORF">CLG96_14705</name>
</gene>
<comment type="caution">
    <text evidence="1">The sequence shown here is derived from an EMBL/GenBank/DDBJ whole genome shotgun (WGS) entry which is preliminary data.</text>
</comment>
<organism evidence="1 2">
    <name type="scientific">Sphingomonas oleivorans</name>
    <dbReference type="NCBI Taxonomy" id="1735121"/>
    <lineage>
        <taxon>Bacteria</taxon>
        <taxon>Pseudomonadati</taxon>
        <taxon>Pseudomonadota</taxon>
        <taxon>Alphaproteobacteria</taxon>
        <taxon>Sphingomonadales</taxon>
        <taxon>Sphingomonadaceae</taxon>
        <taxon>Sphingomonas</taxon>
    </lineage>
</organism>
<proteinExistence type="predicted"/>
<accession>A0A2T5FVG7</accession>